<dbReference type="AlphaFoldDB" id="A0A8J0T0I0"/>
<dbReference type="OrthoDB" id="6353782at2759"/>
<dbReference type="GeneID" id="101733807"/>
<feature type="transmembrane region" description="Helical" evidence="2">
    <location>
        <begin position="296"/>
        <end position="315"/>
    </location>
</feature>
<keyword evidence="2" id="KW-0812">Transmembrane</keyword>
<dbReference type="OMA" id="KWCTTPY"/>
<feature type="transmembrane region" description="Helical" evidence="2">
    <location>
        <begin position="240"/>
        <end position="258"/>
    </location>
</feature>
<dbReference type="InterPro" id="IPR013783">
    <property type="entry name" value="Ig-like_fold"/>
</dbReference>
<sequence length="316" mass="34457">MSCAILLLLCSVLYAAGPQLNPQEIQADKGGSILLGGRVDFNEQMVADLYKGLTWLGTYHHGFECASPYEERLEFHQGNGSFSLRNLGEGDSGAYSYTVFQIINGKNNKIQMNFQVTVTERKAVTEQPSGTSTTDQRSVTSTNSASTNSANTSTNSTRTSRTFLSDFTVQVMGQVCVWLCCVSLLHPLLILICTFIRCLPRGEQLPTCCNELMEISGSLSLSCVVFSAVFWLFYDNGKGATMTWCLSVIALILIGLNASPVVKWCTTPYGSGSRLPFCSVLGTSSQSPLVAQFRGYFSLLLVSLFSLCTILGFYLT</sequence>
<name>A0A8J0T0I0_XENTR</name>
<feature type="compositionally biased region" description="Low complexity" evidence="1">
    <location>
        <begin position="140"/>
        <end position="158"/>
    </location>
</feature>
<feature type="region of interest" description="Disordered" evidence="1">
    <location>
        <begin position="123"/>
        <end position="158"/>
    </location>
</feature>
<proteinExistence type="predicted"/>
<protein>
    <submittedName>
        <fullName evidence="5">Uncharacterized protein LOC101733807</fullName>
    </submittedName>
</protein>
<dbReference type="Gene3D" id="2.60.40.10">
    <property type="entry name" value="Immunoglobulins"/>
    <property type="match status" value="1"/>
</dbReference>
<keyword evidence="3" id="KW-0732">Signal</keyword>
<dbReference type="Xenbase" id="XB-GENE-29087239">
    <property type="gene designation" value="LOC101733807"/>
</dbReference>
<keyword evidence="4" id="KW-1185">Reference proteome</keyword>
<evidence type="ECO:0000256" key="2">
    <source>
        <dbReference type="SAM" id="Phobius"/>
    </source>
</evidence>
<evidence type="ECO:0000313" key="5">
    <source>
        <dbReference type="RefSeq" id="XP_017946390.2"/>
    </source>
</evidence>
<feature type="compositionally biased region" description="Polar residues" evidence="1">
    <location>
        <begin position="126"/>
        <end position="139"/>
    </location>
</feature>
<organism evidence="4 5">
    <name type="scientific">Xenopus tropicalis</name>
    <name type="common">Western clawed frog</name>
    <name type="synonym">Silurana tropicalis</name>
    <dbReference type="NCBI Taxonomy" id="8364"/>
    <lineage>
        <taxon>Eukaryota</taxon>
        <taxon>Metazoa</taxon>
        <taxon>Chordata</taxon>
        <taxon>Craniata</taxon>
        <taxon>Vertebrata</taxon>
        <taxon>Euteleostomi</taxon>
        <taxon>Amphibia</taxon>
        <taxon>Batrachia</taxon>
        <taxon>Anura</taxon>
        <taxon>Pipoidea</taxon>
        <taxon>Pipidae</taxon>
        <taxon>Xenopodinae</taxon>
        <taxon>Xenopus</taxon>
        <taxon>Silurana</taxon>
    </lineage>
</organism>
<reference evidence="5" key="1">
    <citation type="submission" date="2025-08" db="UniProtKB">
        <authorList>
            <consortium name="RefSeq"/>
        </authorList>
    </citation>
    <scope>IDENTIFICATION</scope>
    <source>
        <strain evidence="5">Nigerian</strain>
        <tissue evidence="5">Liver and blood</tissue>
    </source>
</reference>
<evidence type="ECO:0000256" key="3">
    <source>
        <dbReference type="SAM" id="SignalP"/>
    </source>
</evidence>
<evidence type="ECO:0000313" key="6">
    <source>
        <dbReference type="Xenbase" id="XB-GENE-29087239"/>
    </source>
</evidence>
<evidence type="ECO:0000256" key="1">
    <source>
        <dbReference type="SAM" id="MobiDB-lite"/>
    </source>
</evidence>
<feature type="transmembrane region" description="Helical" evidence="2">
    <location>
        <begin position="217"/>
        <end position="234"/>
    </location>
</feature>
<gene>
    <name evidence="5 6" type="primary">LOC101733807</name>
</gene>
<dbReference type="Proteomes" id="UP000008143">
    <property type="component" value="Chromosome 1"/>
</dbReference>
<keyword evidence="2" id="KW-1133">Transmembrane helix</keyword>
<feature type="chain" id="PRO_5035309785" evidence="3">
    <location>
        <begin position="16"/>
        <end position="316"/>
    </location>
</feature>
<feature type="signal peptide" evidence="3">
    <location>
        <begin position="1"/>
        <end position="15"/>
    </location>
</feature>
<feature type="transmembrane region" description="Helical" evidence="2">
    <location>
        <begin position="171"/>
        <end position="196"/>
    </location>
</feature>
<dbReference type="AGR" id="Xenbase:XB-GENE-29087239"/>
<accession>A0A8J0T0I0</accession>
<evidence type="ECO:0000313" key="4">
    <source>
        <dbReference type="Proteomes" id="UP000008143"/>
    </source>
</evidence>
<dbReference type="KEGG" id="xtr:101733807"/>
<dbReference type="RefSeq" id="XP_017946390.2">
    <property type="nucleotide sequence ID" value="XM_018090901.2"/>
</dbReference>
<keyword evidence="2" id="KW-0472">Membrane</keyword>